<reference evidence="1" key="1">
    <citation type="submission" date="2024-07" db="EMBL/GenBank/DDBJ databases">
        <authorList>
            <person name="Kim Y.J."/>
            <person name="Jeong J.Y."/>
        </authorList>
    </citation>
    <scope>NUCLEOTIDE SEQUENCE</scope>
    <source>
        <strain evidence="1">GIHE-MW2</strain>
    </source>
</reference>
<gene>
    <name evidence="1" type="ORF">ABWT76_001357</name>
</gene>
<dbReference type="RefSeq" id="WP_354635840.1">
    <property type="nucleotide sequence ID" value="NZ_CP159837.1"/>
</dbReference>
<sequence length="81" mass="9345">MSTLLEWQRWSKETRFLGIIFVGAKHSGSKYWGKTNNLYTGMLRPDWGSQVASKQETGFLCVRWLSGKDSLKKPGFWGLYP</sequence>
<name>A0AAU8JGY1_9CYAN</name>
<evidence type="ECO:0000313" key="1">
    <source>
        <dbReference type="EMBL" id="XCM38504.1"/>
    </source>
</evidence>
<proteinExistence type="predicted"/>
<organism evidence="1">
    <name type="scientific">Planktothricoides raciborskii GIHE-MW2</name>
    <dbReference type="NCBI Taxonomy" id="2792601"/>
    <lineage>
        <taxon>Bacteria</taxon>
        <taxon>Bacillati</taxon>
        <taxon>Cyanobacteriota</taxon>
        <taxon>Cyanophyceae</taxon>
        <taxon>Oscillatoriophycideae</taxon>
        <taxon>Oscillatoriales</taxon>
        <taxon>Oscillatoriaceae</taxon>
        <taxon>Planktothricoides</taxon>
    </lineage>
</organism>
<protein>
    <submittedName>
        <fullName evidence="1">Uncharacterized protein</fullName>
    </submittedName>
</protein>
<dbReference type="EMBL" id="CP159837">
    <property type="protein sequence ID" value="XCM38504.1"/>
    <property type="molecule type" value="Genomic_DNA"/>
</dbReference>
<dbReference type="AlphaFoldDB" id="A0AAU8JGY1"/>
<accession>A0AAU8JGY1</accession>